<evidence type="ECO:0000313" key="4">
    <source>
        <dbReference type="Proteomes" id="UP000886851"/>
    </source>
</evidence>
<evidence type="ECO:0000313" key="3">
    <source>
        <dbReference type="EMBL" id="HIY88842.1"/>
    </source>
</evidence>
<dbReference type="InterPro" id="IPR036737">
    <property type="entry name" value="OmpA-like_sf"/>
</dbReference>
<organism evidence="3 4">
    <name type="scientific">Candidatus Bacteroides pullicola</name>
    <dbReference type="NCBI Taxonomy" id="2838475"/>
    <lineage>
        <taxon>Bacteria</taxon>
        <taxon>Pseudomonadati</taxon>
        <taxon>Bacteroidota</taxon>
        <taxon>Bacteroidia</taxon>
        <taxon>Bacteroidales</taxon>
        <taxon>Bacteroidaceae</taxon>
        <taxon>Bacteroides</taxon>
    </lineage>
</organism>
<evidence type="ECO:0000256" key="1">
    <source>
        <dbReference type="SAM" id="SignalP"/>
    </source>
</evidence>
<dbReference type="AlphaFoldDB" id="A0A9D1ZJH5"/>
<evidence type="ECO:0000259" key="2">
    <source>
        <dbReference type="Pfam" id="PF00691"/>
    </source>
</evidence>
<dbReference type="Gene3D" id="3.30.1330.60">
    <property type="entry name" value="OmpA-like domain"/>
    <property type="match status" value="1"/>
</dbReference>
<gene>
    <name evidence="3" type="ORF">H9824_09085</name>
</gene>
<accession>A0A9D1ZJH5</accession>
<name>A0A9D1ZJH5_9BACE</name>
<reference evidence="3" key="2">
    <citation type="submission" date="2021-04" db="EMBL/GenBank/DDBJ databases">
        <authorList>
            <person name="Gilroy R."/>
        </authorList>
    </citation>
    <scope>NUCLEOTIDE SEQUENCE</scope>
    <source>
        <strain evidence="3">Gambia2-208</strain>
    </source>
</reference>
<dbReference type="Pfam" id="PF00691">
    <property type="entry name" value="OmpA"/>
    <property type="match status" value="1"/>
</dbReference>
<feature type="signal peptide" evidence="1">
    <location>
        <begin position="1"/>
        <end position="21"/>
    </location>
</feature>
<keyword evidence="1" id="KW-0732">Signal</keyword>
<dbReference type="EMBL" id="DXCV01000061">
    <property type="protein sequence ID" value="HIY88842.1"/>
    <property type="molecule type" value="Genomic_DNA"/>
</dbReference>
<dbReference type="InterPro" id="IPR006665">
    <property type="entry name" value="OmpA-like"/>
</dbReference>
<feature type="domain" description="OmpA-like" evidence="2">
    <location>
        <begin position="387"/>
        <end position="460"/>
    </location>
</feature>
<reference evidence="3" key="1">
    <citation type="journal article" date="2021" name="PeerJ">
        <title>Extensive microbial diversity within the chicken gut microbiome revealed by metagenomics and culture.</title>
        <authorList>
            <person name="Gilroy R."/>
            <person name="Ravi A."/>
            <person name="Getino M."/>
            <person name="Pursley I."/>
            <person name="Horton D.L."/>
            <person name="Alikhan N.F."/>
            <person name="Baker D."/>
            <person name="Gharbi K."/>
            <person name="Hall N."/>
            <person name="Watson M."/>
            <person name="Adriaenssens E.M."/>
            <person name="Foster-Nyarko E."/>
            <person name="Jarju S."/>
            <person name="Secka A."/>
            <person name="Antonio M."/>
            <person name="Oren A."/>
            <person name="Chaudhuri R.R."/>
            <person name="La Ragione R."/>
            <person name="Hildebrand F."/>
            <person name="Pallen M.J."/>
        </authorList>
    </citation>
    <scope>NUCLEOTIDE SEQUENCE</scope>
    <source>
        <strain evidence="3">Gambia2-208</strain>
    </source>
</reference>
<protein>
    <submittedName>
        <fullName evidence="3">OmpA family protein</fullName>
    </submittedName>
</protein>
<sequence length="487" mass="53700">MTKRFIFIFAASCSLWTRAVAGPMPADSTGSVNCQYPMEEALSLTVPSYMDGVLVASPWADNWFVGVSGGASAFLGKPLGCEDLFGRLQPSWAVSVGKWFTPHIGSRVGWQGGKFKDGALDTRDFHHYHTDLLWSVRGEQRKDGSPAKWSLVPYVGVGLLHHKSNSQKQFALSYGIQGRYRIAGRLSATLKLGGCTTFREFDGYGKSGQWGDRFLALSAGLSVTIGKTGWKRAVDARPYVCRNEWLVRRSEALAGANRRYASRHEKDGRIIRELRKILELEGLLDKYGWPEDSLYGCGTGNSGNDYSGLNSLMARLRNRHWNGMDPLALPGDTVGGKEFADTWQGPDMADVQDSTVMAGVSNRTDARSIRQPANPDGGYMDIPVYFFFELGTTDLTEPSQGINLDALAHVIIRHGLHVTVTGAADSMTGTEEINDRLGRARAEYIARELVRRGVAPDWIEKADIGGISDYTPLEGNRHTQVRLFIPR</sequence>
<proteinExistence type="predicted"/>
<comment type="caution">
    <text evidence="3">The sequence shown here is derived from an EMBL/GenBank/DDBJ whole genome shotgun (WGS) entry which is preliminary data.</text>
</comment>
<dbReference type="Proteomes" id="UP000886851">
    <property type="component" value="Unassembled WGS sequence"/>
</dbReference>
<feature type="chain" id="PRO_5038427758" evidence="1">
    <location>
        <begin position="22"/>
        <end position="487"/>
    </location>
</feature>
<dbReference type="SUPFAM" id="SSF103088">
    <property type="entry name" value="OmpA-like"/>
    <property type="match status" value="1"/>
</dbReference>